<dbReference type="Proteomes" id="UP000199322">
    <property type="component" value="Unassembled WGS sequence"/>
</dbReference>
<dbReference type="Pfam" id="PF00239">
    <property type="entry name" value="Resolvase"/>
    <property type="match status" value="1"/>
</dbReference>
<dbReference type="Gene3D" id="3.40.50.1390">
    <property type="entry name" value="Resolvase, N-terminal catalytic domain"/>
    <property type="match status" value="1"/>
</dbReference>
<keyword evidence="5" id="KW-0175">Coiled coil</keyword>
<dbReference type="InterPro" id="IPR006119">
    <property type="entry name" value="Resolv_N"/>
</dbReference>
<dbReference type="AlphaFoldDB" id="A0A1G6LNL4"/>
<dbReference type="InterPro" id="IPR050639">
    <property type="entry name" value="SSR_resolvase"/>
</dbReference>
<dbReference type="RefSeq" id="WP_176759849.1">
    <property type="nucleotide sequence ID" value="NZ_FMYV01000004.1"/>
</dbReference>
<dbReference type="GO" id="GO:0015074">
    <property type="term" value="P:DNA integration"/>
    <property type="evidence" value="ECO:0007669"/>
    <property type="project" value="UniProtKB-KW"/>
</dbReference>
<gene>
    <name evidence="8" type="ORF">SAMN04488588_1097</name>
</gene>
<evidence type="ECO:0000256" key="2">
    <source>
        <dbReference type="ARBA" id="ARBA00023125"/>
    </source>
</evidence>
<dbReference type="Gene3D" id="3.90.1750.20">
    <property type="entry name" value="Putative Large Serine Recombinase, Chain B, Domain 2"/>
    <property type="match status" value="1"/>
</dbReference>
<feature type="domain" description="Recombinase" evidence="7">
    <location>
        <begin position="156"/>
        <end position="286"/>
    </location>
</feature>
<accession>A0A1G6LNL4</accession>
<dbReference type="PROSITE" id="PS00397">
    <property type="entry name" value="RECOMBINASES_1"/>
    <property type="match status" value="1"/>
</dbReference>
<evidence type="ECO:0000256" key="1">
    <source>
        <dbReference type="ARBA" id="ARBA00022908"/>
    </source>
</evidence>
<dbReference type="SUPFAM" id="SSF53041">
    <property type="entry name" value="Resolvase-like"/>
    <property type="match status" value="1"/>
</dbReference>
<evidence type="ECO:0000313" key="8">
    <source>
        <dbReference type="EMBL" id="SDC44888.1"/>
    </source>
</evidence>
<reference evidence="8 9" key="1">
    <citation type="submission" date="2016-10" db="EMBL/GenBank/DDBJ databases">
        <authorList>
            <person name="de Groot N.N."/>
        </authorList>
    </citation>
    <scope>NUCLEOTIDE SEQUENCE [LARGE SCALE GENOMIC DNA]</scope>
    <source>
        <strain evidence="8 9">WG14</strain>
    </source>
</reference>
<keyword evidence="3" id="KW-0233">DNA recombination</keyword>
<keyword evidence="1" id="KW-0229">DNA integration</keyword>
<dbReference type="Pfam" id="PF13408">
    <property type="entry name" value="Zn_ribbon_recom"/>
    <property type="match status" value="1"/>
</dbReference>
<sequence length="488" mass="56885">MKYAAAYARVSTKEQSILSIEGQFEKIETYARNNKIQVVKKYYDKESGTSESRENFDKLLEDAYSKKFSIILVEKIDRFSRFSKTRAEMIIEELEKEGIFVIAVDQPFDVGSPYGRFMRSILLSQSKLEAEVTQERTTQRMRDIAKHGYWMGGKPPYGYYIDSTKDSEGRKRSVLKIKRDEAKVVREIFKLFNQGWGYKKITEYLNNHLEFAKPRSKKGLWNTSTVHDMLKNEKYVGTYVYGKGYKKRNHVEREDAIKIPGVVPAIIKKEEWELAKSKVALGGQRTRTVKTYILRGYLMCGECGAKMSGTSGKYICSAYANKQHDVYVSVSQNKIEKIVIDYILKQIERFTDQDYQEMAELYKYLRKIKDKSKNEDINKLKEALSKIQNKIKNIVGIISQGELNRSLLQELDEESKRLEVERDNIVSELNYINSKAGITITAEQIKEKYEDMKVKLNSENWLHRQDVISDVIDKVIYYKSGLYEIKMK</sequence>
<dbReference type="InterPro" id="IPR006118">
    <property type="entry name" value="Recombinase_CS"/>
</dbReference>
<keyword evidence="2" id="KW-0238">DNA-binding</keyword>
<evidence type="ECO:0000313" key="9">
    <source>
        <dbReference type="Proteomes" id="UP000199322"/>
    </source>
</evidence>
<evidence type="ECO:0000259" key="6">
    <source>
        <dbReference type="PROSITE" id="PS51736"/>
    </source>
</evidence>
<dbReference type="PROSITE" id="PS51736">
    <property type="entry name" value="RECOMBINASES_3"/>
    <property type="match status" value="1"/>
</dbReference>
<evidence type="ECO:0000256" key="4">
    <source>
        <dbReference type="PROSITE-ProRule" id="PRU10137"/>
    </source>
</evidence>
<dbReference type="GO" id="GO:0003677">
    <property type="term" value="F:DNA binding"/>
    <property type="evidence" value="ECO:0007669"/>
    <property type="project" value="UniProtKB-KW"/>
</dbReference>
<dbReference type="InterPro" id="IPR036162">
    <property type="entry name" value="Resolvase-like_N_sf"/>
</dbReference>
<dbReference type="InterPro" id="IPR025827">
    <property type="entry name" value="Zn_ribbon_recom_dom"/>
</dbReference>
<evidence type="ECO:0000256" key="5">
    <source>
        <dbReference type="SAM" id="Coils"/>
    </source>
</evidence>
<dbReference type="Pfam" id="PF07508">
    <property type="entry name" value="Recombinase"/>
    <property type="match status" value="1"/>
</dbReference>
<feature type="domain" description="Resolvase/invertase-type recombinase catalytic" evidence="6">
    <location>
        <begin position="3"/>
        <end position="148"/>
    </location>
</feature>
<protein>
    <submittedName>
        <fullName evidence="8">Site-specific DNA recombinase</fullName>
    </submittedName>
</protein>
<dbReference type="SMART" id="SM00857">
    <property type="entry name" value="Resolvase"/>
    <property type="match status" value="1"/>
</dbReference>
<evidence type="ECO:0000259" key="7">
    <source>
        <dbReference type="PROSITE" id="PS51737"/>
    </source>
</evidence>
<name>A0A1G6LNL4_9BACT</name>
<dbReference type="InterPro" id="IPR011109">
    <property type="entry name" value="DNA_bind_recombinase_dom"/>
</dbReference>
<feature type="active site" description="O-(5'-phospho-DNA)-serine intermediate" evidence="4">
    <location>
        <position position="11"/>
    </location>
</feature>
<dbReference type="PANTHER" id="PTHR30461">
    <property type="entry name" value="DNA-INVERTASE FROM LAMBDOID PROPHAGE"/>
    <property type="match status" value="1"/>
</dbReference>
<dbReference type="EMBL" id="FMYV01000004">
    <property type="protein sequence ID" value="SDC44888.1"/>
    <property type="molecule type" value="Genomic_DNA"/>
</dbReference>
<dbReference type="PANTHER" id="PTHR30461:SF23">
    <property type="entry name" value="DNA RECOMBINASE-RELATED"/>
    <property type="match status" value="1"/>
</dbReference>
<dbReference type="PROSITE" id="PS51737">
    <property type="entry name" value="RECOMBINASE_DNA_BIND"/>
    <property type="match status" value="1"/>
</dbReference>
<evidence type="ECO:0000256" key="3">
    <source>
        <dbReference type="ARBA" id="ARBA00023172"/>
    </source>
</evidence>
<organism evidence="8 9">
    <name type="scientific">Geotoga petraea</name>
    <dbReference type="NCBI Taxonomy" id="28234"/>
    <lineage>
        <taxon>Bacteria</taxon>
        <taxon>Thermotogati</taxon>
        <taxon>Thermotogota</taxon>
        <taxon>Thermotogae</taxon>
        <taxon>Petrotogales</taxon>
        <taxon>Petrotogaceae</taxon>
        <taxon>Geotoga</taxon>
    </lineage>
</organism>
<feature type="coiled-coil region" evidence="5">
    <location>
        <begin position="370"/>
        <end position="428"/>
    </location>
</feature>
<dbReference type="InterPro" id="IPR038109">
    <property type="entry name" value="DNA_bind_recomb_sf"/>
</dbReference>
<proteinExistence type="predicted"/>
<dbReference type="GO" id="GO:0000150">
    <property type="term" value="F:DNA strand exchange activity"/>
    <property type="evidence" value="ECO:0007669"/>
    <property type="project" value="InterPro"/>
</dbReference>
<dbReference type="STRING" id="28234.SAMN04488588_1097"/>
<keyword evidence="9" id="KW-1185">Reference proteome</keyword>
<dbReference type="CDD" id="cd00338">
    <property type="entry name" value="Ser_Recombinase"/>
    <property type="match status" value="1"/>
</dbReference>